<dbReference type="InterPro" id="IPR051829">
    <property type="entry name" value="Multiheme_Cytochr_ET"/>
</dbReference>
<dbReference type="Gene3D" id="1.10.1130.10">
    <property type="entry name" value="Flavocytochrome C3, Chain A"/>
    <property type="match status" value="1"/>
</dbReference>
<feature type="compositionally biased region" description="Low complexity" evidence="2">
    <location>
        <begin position="553"/>
        <end position="563"/>
    </location>
</feature>
<keyword evidence="5" id="KW-1185">Reference proteome</keyword>
<feature type="region of interest" description="Disordered" evidence="2">
    <location>
        <begin position="542"/>
        <end position="621"/>
    </location>
</feature>
<evidence type="ECO:0000313" key="4">
    <source>
        <dbReference type="EMBL" id="XAU15921.1"/>
    </source>
</evidence>
<evidence type="ECO:0000256" key="1">
    <source>
        <dbReference type="ARBA" id="ARBA00022729"/>
    </source>
</evidence>
<evidence type="ECO:0000256" key="3">
    <source>
        <dbReference type="SAM" id="SignalP"/>
    </source>
</evidence>
<reference evidence="4 5" key="1">
    <citation type="submission" date="2024-03" db="EMBL/GenBank/DDBJ databases">
        <title>Sulfurimonas sp. HSL3-1.</title>
        <authorList>
            <person name="Wang S."/>
        </authorList>
    </citation>
    <scope>NUCLEOTIDE SEQUENCE [LARGE SCALE GENOMIC DNA]</scope>
    <source>
        <strain evidence="4 5">HSL3-1</strain>
    </source>
</reference>
<dbReference type="EMBL" id="CP147920">
    <property type="protein sequence ID" value="XAU15921.1"/>
    <property type="molecule type" value="Genomic_DNA"/>
</dbReference>
<dbReference type="InterPro" id="IPR036280">
    <property type="entry name" value="Multihaem_cyt_sf"/>
</dbReference>
<protein>
    <recommendedName>
        <fullName evidence="6">Cytochrome c-552/4 domain-containing protein</fullName>
    </recommendedName>
</protein>
<dbReference type="SUPFAM" id="SSF48695">
    <property type="entry name" value="Multiheme cytochromes"/>
    <property type="match status" value="1"/>
</dbReference>
<dbReference type="Proteomes" id="UP001447842">
    <property type="component" value="Chromosome"/>
</dbReference>
<organism evidence="4 5">
    <name type="scientific">Sulfurimonas diazotrophicus</name>
    <dbReference type="NCBI Taxonomy" id="3131939"/>
    <lineage>
        <taxon>Bacteria</taxon>
        <taxon>Pseudomonadati</taxon>
        <taxon>Campylobacterota</taxon>
        <taxon>Epsilonproteobacteria</taxon>
        <taxon>Campylobacterales</taxon>
        <taxon>Sulfurimonadaceae</taxon>
        <taxon>Sulfurimonas</taxon>
    </lineage>
</organism>
<name>A0ABZ3HDS9_9BACT</name>
<dbReference type="RefSeq" id="WP_345973293.1">
    <property type="nucleotide sequence ID" value="NZ_CP147920.1"/>
</dbReference>
<gene>
    <name evidence="4" type="ORF">WCY31_04255</name>
</gene>
<feature type="signal peptide" evidence="3">
    <location>
        <begin position="1"/>
        <end position="21"/>
    </location>
</feature>
<evidence type="ECO:0008006" key="6">
    <source>
        <dbReference type="Google" id="ProtNLM"/>
    </source>
</evidence>
<dbReference type="PANTHER" id="PTHR35038">
    <property type="entry name" value="DISSIMILATORY SULFITE REDUCTASE SIRA"/>
    <property type="match status" value="1"/>
</dbReference>
<evidence type="ECO:0000256" key="2">
    <source>
        <dbReference type="SAM" id="MobiDB-lite"/>
    </source>
</evidence>
<evidence type="ECO:0000313" key="5">
    <source>
        <dbReference type="Proteomes" id="UP001447842"/>
    </source>
</evidence>
<accession>A0ABZ3HDS9</accession>
<sequence>MNVILRKALLLLGILITLAQAEETYFTSYHFMGSGNCMRCHNGMTDSYGNDMSIETAWSSTMMANSSKDPMWRAKVRSEINRNPHLEGVINDKCTRCHAPMANVEAHTSGDAVEIFGSGFLNPDNAHHDEALNGVSCTLCHQIKDSGTLGTLSGMSGGYEVDDSRSIYGQYGDVFAGPMMNNLNYTIRQSDHISASKMCASCHNLKTPYVDENGNVLSTTPESGFPEQMPYSEWEHSGYAQSKSCQDCHMKRVDGVRISMRPNWANTPRDGFAQHMFVGGNVLLLDILKNNKSALEVTANNFDNTIAKAGEMLQSAASIEVAQSSLQQGTLEVALKITSTTGHKLPTSFPSRRAFVHFKVTDAAGSVVFESGRVNADGSIEGADADGDAAAYEPHYDVITSADQVQIYETIMANNLGDVTYTLLRGMAYKKDNRILPAGFDKATASDDIRVHGGAESDSNFIGGSDTLSYRVSGLPEGSYHVEAELLYQPVSYAFAQDMFSDSSAEASAFRSMYDASAMKTAQIAAAAFAVEGSGGAPLPACSDGADNDGDGLADLADPGCADSADDDETDTVTPATPEPLPECSDGIDNDGDGKTDLQDPSCSDASDNDETYPLRRRGGK</sequence>
<proteinExistence type="predicted"/>
<keyword evidence="1 3" id="KW-0732">Signal</keyword>
<feature type="chain" id="PRO_5046291823" description="Cytochrome c-552/4 domain-containing protein" evidence="3">
    <location>
        <begin position="22"/>
        <end position="621"/>
    </location>
</feature>